<dbReference type="Proteomes" id="UP000285023">
    <property type="component" value="Unassembled WGS sequence"/>
</dbReference>
<evidence type="ECO:0000256" key="1">
    <source>
        <dbReference type="SAM" id="MobiDB-lite"/>
    </source>
</evidence>
<sequence>MRYDPLKMIAAVALAVIAICAIIATITLGQIRERTEDLYNVTAKPHCYLSPNDPRRRDIERSWGTEPTSEGTCDTEVRKPN</sequence>
<reference evidence="3 4" key="1">
    <citation type="submission" date="2018-09" db="EMBL/GenBank/DDBJ databases">
        <title>Sphingomonas sp. DAC4.</title>
        <authorList>
            <person name="Seo T."/>
        </authorList>
    </citation>
    <scope>NUCLEOTIDE SEQUENCE [LARGE SCALE GENOMIC DNA]</scope>
    <source>
        <strain evidence="3 4">DAC4</strain>
    </source>
</reference>
<evidence type="ECO:0000256" key="2">
    <source>
        <dbReference type="SAM" id="Phobius"/>
    </source>
</evidence>
<dbReference type="AlphaFoldDB" id="A0A418PZ35"/>
<dbReference type="RefSeq" id="WP_119533557.1">
    <property type="nucleotide sequence ID" value="NZ_QXTF01000003.1"/>
</dbReference>
<accession>A0A418PZ35</accession>
<dbReference type="EMBL" id="QXTF01000003">
    <property type="protein sequence ID" value="RIX27404.1"/>
    <property type="molecule type" value="Genomic_DNA"/>
</dbReference>
<keyword evidence="2" id="KW-0472">Membrane</keyword>
<organism evidence="3 4">
    <name type="scientific">Sphingomonas edaphi</name>
    <dbReference type="NCBI Taxonomy" id="2315689"/>
    <lineage>
        <taxon>Bacteria</taxon>
        <taxon>Pseudomonadati</taxon>
        <taxon>Pseudomonadota</taxon>
        <taxon>Alphaproteobacteria</taxon>
        <taxon>Sphingomonadales</taxon>
        <taxon>Sphingomonadaceae</taxon>
        <taxon>Sphingomonas</taxon>
    </lineage>
</organism>
<feature type="compositionally biased region" description="Basic and acidic residues" evidence="1">
    <location>
        <begin position="53"/>
        <end position="63"/>
    </location>
</feature>
<name>A0A418PZ35_9SPHN</name>
<keyword evidence="2" id="KW-0812">Transmembrane</keyword>
<protein>
    <submittedName>
        <fullName evidence="3">Uncharacterized protein</fullName>
    </submittedName>
</protein>
<evidence type="ECO:0000313" key="3">
    <source>
        <dbReference type="EMBL" id="RIX27404.1"/>
    </source>
</evidence>
<keyword evidence="4" id="KW-1185">Reference proteome</keyword>
<keyword evidence="2" id="KW-1133">Transmembrane helix</keyword>
<feature type="region of interest" description="Disordered" evidence="1">
    <location>
        <begin position="50"/>
        <end position="81"/>
    </location>
</feature>
<comment type="caution">
    <text evidence="3">The sequence shown here is derived from an EMBL/GenBank/DDBJ whole genome shotgun (WGS) entry which is preliminary data.</text>
</comment>
<feature type="transmembrane region" description="Helical" evidence="2">
    <location>
        <begin position="6"/>
        <end position="28"/>
    </location>
</feature>
<evidence type="ECO:0000313" key="4">
    <source>
        <dbReference type="Proteomes" id="UP000285023"/>
    </source>
</evidence>
<gene>
    <name evidence="3" type="ORF">D3M59_10200</name>
</gene>
<proteinExistence type="predicted"/>